<dbReference type="EMBL" id="JBHRSV010000014">
    <property type="protein sequence ID" value="MFC2926006.1"/>
    <property type="molecule type" value="Genomic_DNA"/>
</dbReference>
<feature type="chain" id="PRO_5046751821" description="DUF4864 domain-containing protein" evidence="1">
    <location>
        <begin position="18"/>
        <end position="150"/>
    </location>
</feature>
<keyword evidence="3" id="KW-1185">Reference proteome</keyword>
<evidence type="ECO:0000256" key="1">
    <source>
        <dbReference type="SAM" id="SignalP"/>
    </source>
</evidence>
<sequence>MRVLFRSFILAALFVVAACDDAVLVSAVASTHVQYDITIQSNPILREIESQTNGWNDEVNIAVENAPPGSSREDVIAAMAQFDFDLIPSDSEYRQSTHYFQTPLRPSDVAFRGPLLSDGVCGIDFLASAQFDEDDRLVRIVGWKVMGGCL</sequence>
<feature type="signal peptide" evidence="1">
    <location>
        <begin position="1"/>
        <end position="17"/>
    </location>
</feature>
<accession>A0ABV6ZX75</accession>
<dbReference type="Proteomes" id="UP001595379">
    <property type="component" value="Unassembled WGS sequence"/>
</dbReference>
<gene>
    <name evidence="2" type="ORF">ACFOOR_07800</name>
</gene>
<organism evidence="2 3">
    <name type="scientific">Hyphobacterium vulgare</name>
    <dbReference type="NCBI Taxonomy" id="1736751"/>
    <lineage>
        <taxon>Bacteria</taxon>
        <taxon>Pseudomonadati</taxon>
        <taxon>Pseudomonadota</taxon>
        <taxon>Alphaproteobacteria</taxon>
        <taxon>Maricaulales</taxon>
        <taxon>Maricaulaceae</taxon>
        <taxon>Hyphobacterium</taxon>
    </lineage>
</organism>
<keyword evidence="1" id="KW-0732">Signal</keyword>
<evidence type="ECO:0008006" key="4">
    <source>
        <dbReference type="Google" id="ProtNLM"/>
    </source>
</evidence>
<name>A0ABV6ZX75_9PROT</name>
<dbReference type="PROSITE" id="PS51257">
    <property type="entry name" value="PROKAR_LIPOPROTEIN"/>
    <property type="match status" value="1"/>
</dbReference>
<protein>
    <recommendedName>
        <fullName evidence="4">DUF4864 domain-containing protein</fullName>
    </recommendedName>
</protein>
<comment type="caution">
    <text evidence="2">The sequence shown here is derived from an EMBL/GenBank/DDBJ whole genome shotgun (WGS) entry which is preliminary data.</text>
</comment>
<reference evidence="3" key="1">
    <citation type="journal article" date="2019" name="Int. J. Syst. Evol. Microbiol.">
        <title>The Global Catalogue of Microorganisms (GCM) 10K type strain sequencing project: providing services to taxonomists for standard genome sequencing and annotation.</title>
        <authorList>
            <consortium name="The Broad Institute Genomics Platform"/>
            <consortium name="The Broad Institute Genome Sequencing Center for Infectious Disease"/>
            <person name="Wu L."/>
            <person name="Ma J."/>
        </authorList>
    </citation>
    <scope>NUCLEOTIDE SEQUENCE [LARGE SCALE GENOMIC DNA]</scope>
    <source>
        <strain evidence="3">KCTC 52487</strain>
    </source>
</reference>
<evidence type="ECO:0000313" key="3">
    <source>
        <dbReference type="Proteomes" id="UP001595379"/>
    </source>
</evidence>
<evidence type="ECO:0000313" key="2">
    <source>
        <dbReference type="EMBL" id="MFC2926006.1"/>
    </source>
</evidence>
<proteinExistence type="predicted"/>
<dbReference type="RefSeq" id="WP_343165568.1">
    <property type="nucleotide sequence ID" value="NZ_JBHRSV010000014.1"/>
</dbReference>